<keyword evidence="7" id="KW-1185">Reference proteome</keyword>
<keyword evidence="2 4" id="KW-0328">Glycosyltransferase</keyword>
<dbReference type="InterPro" id="IPR035595">
    <property type="entry name" value="UDP_glycos_trans_CS"/>
</dbReference>
<dbReference type="Proteomes" id="UP001412067">
    <property type="component" value="Unassembled WGS sequence"/>
</dbReference>
<evidence type="ECO:0000256" key="1">
    <source>
        <dbReference type="ARBA" id="ARBA00009995"/>
    </source>
</evidence>
<dbReference type="PANTHER" id="PTHR48048:SF30">
    <property type="entry name" value="GLYCOSYLTRANSFERASE"/>
    <property type="match status" value="1"/>
</dbReference>
<gene>
    <name evidence="6" type="primary">UBGAT-I</name>
    <name evidence="6" type="ORF">KSP40_PGU013081</name>
</gene>
<evidence type="ECO:0000256" key="4">
    <source>
        <dbReference type="RuleBase" id="RU003718"/>
    </source>
</evidence>
<keyword evidence="3 4" id="KW-0808">Transferase</keyword>
<organism evidence="6 7">
    <name type="scientific">Platanthera guangdongensis</name>
    <dbReference type="NCBI Taxonomy" id="2320717"/>
    <lineage>
        <taxon>Eukaryota</taxon>
        <taxon>Viridiplantae</taxon>
        <taxon>Streptophyta</taxon>
        <taxon>Embryophyta</taxon>
        <taxon>Tracheophyta</taxon>
        <taxon>Spermatophyta</taxon>
        <taxon>Magnoliopsida</taxon>
        <taxon>Liliopsida</taxon>
        <taxon>Asparagales</taxon>
        <taxon>Orchidaceae</taxon>
        <taxon>Orchidoideae</taxon>
        <taxon>Orchideae</taxon>
        <taxon>Orchidinae</taxon>
        <taxon>Platanthera</taxon>
    </lineage>
</organism>
<dbReference type="Gene3D" id="3.40.50.2000">
    <property type="entry name" value="Glycogen Phosphorylase B"/>
    <property type="match status" value="2"/>
</dbReference>
<reference evidence="6 7" key="1">
    <citation type="journal article" date="2022" name="Nat. Plants">
        <title>Genomes of leafy and leafless Platanthera orchids illuminate the evolution of mycoheterotrophy.</title>
        <authorList>
            <person name="Li M.H."/>
            <person name="Liu K.W."/>
            <person name="Li Z."/>
            <person name="Lu H.C."/>
            <person name="Ye Q.L."/>
            <person name="Zhang D."/>
            <person name="Wang J.Y."/>
            <person name="Li Y.F."/>
            <person name="Zhong Z.M."/>
            <person name="Liu X."/>
            <person name="Yu X."/>
            <person name="Liu D.K."/>
            <person name="Tu X.D."/>
            <person name="Liu B."/>
            <person name="Hao Y."/>
            <person name="Liao X.Y."/>
            <person name="Jiang Y.T."/>
            <person name="Sun W.H."/>
            <person name="Chen J."/>
            <person name="Chen Y.Q."/>
            <person name="Ai Y."/>
            <person name="Zhai J.W."/>
            <person name="Wu S.S."/>
            <person name="Zhou Z."/>
            <person name="Hsiao Y.Y."/>
            <person name="Wu W.L."/>
            <person name="Chen Y.Y."/>
            <person name="Lin Y.F."/>
            <person name="Hsu J.L."/>
            <person name="Li C.Y."/>
            <person name="Wang Z.W."/>
            <person name="Zhao X."/>
            <person name="Zhong W.Y."/>
            <person name="Ma X.K."/>
            <person name="Ma L."/>
            <person name="Huang J."/>
            <person name="Chen G.Z."/>
            <person name="Huang M.Z."/>
            <person name="Huang L."/>
            <person name="Peng D.H."/>
            <person name="Luo Y.B."/>
            <person name="Zou S.Q."/>
            <person name="Chen S.P."/>
            <person name="Lan S."/>
            <person name="Tsai W.C."/>
            <person name="Van de Peer Y."/>
            <person name="Liu Z.J."/>
        </authorList>
    </citation>
    <scope>NUCLEOTIDE SEQUENCE [LARGE SCALE GENOMIC DNA]</scope>
    <source>
        <strain evidence="6">Lor288</strain>
    </source>
</reference>
<dbReference type="CDD" id="cd03784">
    <property type="entry name" value="GT1_Gtf-like"/>
    <property type="match status" value="1"/>
</dbReference>
<dbReference type="InterPro" id="IPR002213">
    <property type="entry name" value="UDP_glucos_trans"/>
</dbReference>
<evidence type="ECO:0000313" key="7">
    <source>
        <dbReference type="Proteomes" id="UP001412067"/>
    </source>
</evidence>
<dbReference type="PANTHER" id="PTHR48048">
    <property type="entry name" value="GLYCOSYLTRANSFERASE"/>
    <property type="match status" value="1"/>
</dbReference>
<evidence type="ECO:0000313" key="6">
    <source>
        <dbReference type="EMBL" id="KAK8967814.1"/>
    </source>
</evidence>
<comment type="caution">
    <text evidence="6">The sequence shown here is derived from an EMBL/GenBank/DDBJ whole genome shotgun (WGS) entry which is preliminary data.</text>
</comment>
<dbReference type="EC" id="2.4.1.-" evidence="5"/>
<evidence type="ECO:0000256" key="2">
    <source>
        <dbReference type="ARBA" id="ARBA00022676"/>
    </source>
</evidence>
<proteinExistence type="inferred from homology"/>
<dbReference type="Pfam" id="PF00201">
    <property type="entry name" value="UDPGT"/>
    <property type="match status" value="1"/>
</dbReference>
<sequence>MEQIKITNLAFLPSSGAGHIPSTIEFAKRLLLHPAATGRVHATLLLTPAAAASVSSLSILIPSASLAISVYHLPSIDLPSLGATDGVVDLVSLSFQLYATHVKSALAVIDASALIIDFFATAVVDVAKDLNIPAYVFFASNASMLALTLHLPALHDEILVQFEQFHGKIRVPGLAPIPPISMPCSLLDKKSQCYFWYMYHAQRLKEVRGILVNTLRALDERALSAMALDGSNPPIHSVGPVLHLLTAGERHECLRWLDAQPEATVVFLCFGSKGRMSAAQAAEVATGIECSRHRFLWSLWLADGEEKGLPVEFLEGTRERGMVWEGWVPQMKVLGHEAVGGFVTHGGWNSSLESMWYGVPMVTWPMCAEQHLNAFEMAVEMGVAAEMEVDRRRGGWVTAQEVEKKVRWLMGETEEVKKVRERVREMQLASRAAVEMGGSAWEAMGSLLTELLI</sequence>
<dbReference type="PROSITE" id="PS00375">
    <property type="entry name" value="UDPGT"/>
    <property type="match status" value="1"/>
</dbReference>
<dbReference type="EMBL" id="JBBWWR010000004">
    <property type="protein sequence ID" value="KAK8967814.1"/>
    <property type="molecule type" value="Genomic_DNA"/>
</dbReference>
<name>A0ABR2MUC7_9ASPA</name>
<protein>
    <recommendedName>
        <fullName evidence="5">Glycosyltransferase</fullName>
        <ecNumber evidence="5">2.4.1.-</ecNumber>
    </recommendedName>
</protein>
<dbReference type="SUPFAM" id="SSF53756">
    <property type="entry name" value="UDP-Glycosyltransferase/glycogen phosphorylase"/>
    <property type="match status" value="1"/>
</dbReference>
<evidence type="ECO:0000256" key="5">
    <source>
        <dbReference type="RuleBase" id="RU362057"/>
    </source>
</evidence>
<accession>A0ABR2MUC7</accession>
<evidence type="ECO:0000256" key="3">
    <source>
        <dbReference type="ARBA" id="ARBA00022679"/>
    </source>
</evidence>
<dbReference type="InterPro" id="IPR050481">
    <property type="entry name" value="UDP-glycosyltransf_plant"/>
</dbReference>
<comment type="similarity">
    <text evidence="1 4">Belongs to the UDP-glycosyltransferase family.</text>
</comment>